<dbReference type="PROSITE" id="PS50088">
    <property type="entry name" value="ANK_REPEAT"/>
    <property type="match status" value="1"/>
</dbReference>
<dbReference type="SMART" id="SM00248">
    <property type="entry name" value="ANK"/>
    <property type="match status" value="2"/>
</dbReference>
<dbReference type="InterPro" id="IPR002110">
    <property type="entry name" value="Ankyrin_rpt"/>
</dbReference>
<dbReference type="PANTHER" id="PTHR24193:SF121">
    <property type="entry name" value="ADA2A-CONTAINING COMPLEX COMPONENT 3, ISOFORM D"/>
    <property type="match status" value="1"/>
</dbReference>
<dbReference type="Pfam" id="PF12796">
    <property type="entry name" value="Ank_2"/>
    <property type="match status" value="1"/>
</dbReference>
<accession>A0A0D3I9J1</accession>
<dbReference type="Proteomes" id="UP000013827">
    <property type="component" value="Unassembled WGS sequence"/>
</dbReference>
<protein>
    <recommendedName>
        <fullName evidence="6">Ankyrin repeat domain-containing protein</fullName>
    </recommendedName>
</protein>
<evidence type="ECO:0000256" key="1">
    <source>
        <dbReference type="ARBA" id="ARBA00022737"/>
    </source>
</evidence>
<evidence type="ECO:0000256" key="2">
    <source>
        <dbReference type="ARBA" id="ARBA00023043"/>
    </source>
</evidence>
<dbReference type="PaxDb" id="2903-EOD07926"/>
<keyword evidence="1" id="KW-0677">Repeat</keyword>
<dbReference type="HOGENOM" id="CLU_638475_0_0_1"/>
<reference evidence="4" key="2">
    <citation type="submission" date="2024-10" db="UniProtKB">
        <authorList>
            <consortium name="EnsemblProtists"/>
        </authorList>
    </citation>
    <scope>IDENTIFICATION</scope>
</reference>
<reference evidence="5" key="1">
    <citation type="journal article" date="2013" name="Nature">
        <title>Pan genome of the phytoplankton Emiliania underpins its global distribution.</title>
        <authorList>
            <person name="Read B.A."/>
            <person name="Kegel J."/>
            <person name="Klute M.J."/>
            <person name="Kuo A."/>
            <person name="Lefebvre S.C."/>
            <person name="Maumus F."/>
            <person name="Mayer C."/>
            <person name="Miller J."/>
            <person name="Monier A."/>
            <person name="Salamov A."/>
            <person name="Young J."/>
            <person name="Aguilar M."/>
            <person name="Claverie J.M."/>
            <person name="Frickenhaus S."/>
            <person name="Gonzalez K."/>
            <person name="Herman E.K."/>
            <person name="Lin Y.C."/>
            <person name="Napier J."/>
            <person name="Ogata H."/>
            <person name="Sarno A.F."/>
            <person name="Shmutz J."/>
            <person name="Schroeder D."/>
            <person name="de Vargas C."/>
            <person name="Verret F."/>
            <person name="von Dassow P."/>
            <person name="Valentin K."/>
            <person name="Van de Peer Y."/>
            <person name="Wheeler G."/>
            <person name="Dacks J.B."/>
            <person name="Delwiche C.F."/>
            <person name="Dyhrman S.T."/>
            <person name="Glockner G."/>
            <person name="John U."/>
            <person name="Richards T."/>
            <person name="Worden A.Z."/>
            <person name="Zhang X."/>
            <person name="Grigoriev I.V."/>
            <person name="Allen A.E."/>
            <person name="Bidle K."/>
            <person name="Borodovsky M."/>
            <person name="Bowler C."/>
            <person name="Brownlee C."/>
            <person name="Cock J.M."/>
            <person name="Elias M."/>
            <person name="Gladyshev V.N."/>
            <person name="Groth M."/>
            <person name="Guda C."/>
            <person name="Hadaegh A."/>
            <person name="Iglesias-Rodriguez M.D."/>
            <person name="Jenkins J."/>
            <person name="Jones B.M."/>
            <person name="Lawson T."/>
            <person name="Leese F."/>
            <person name="Lindquist E."/>
            <person name="Lobanov A."/>
            <person name="Lomsadze A."/>
            <person name="Malik S.B."/>
            <person name="Marsh M.E."/>
            <person name="Mackinder L."/>
            <person name="Mock T."/>
            <person name="Mueller-Roeber B."/>
            <person name="Pagarete A."/>
            <person name="Parker M."/>
            <person name="Probert I."/>
            <person name="Quesneville H."/>
            <person name="Raines C."/>
            <person name="Rensing S.A."/>
            <person name="Riano-Pachon D.M."/>
            <person name="Richier S."/>
            <person name="Rokitta S."/>
            <person name="Shiraiwa Y."/>
            <person name="Soanes D.M."/>
            <person name="van der Giezen M."/>
            <person name="Wahlund T.M."/>
            <person name="Williams B."/>
            <person name="Wilson W."/>
            <person name="Wolfe G."/>
            <person name="Wurch L.L."/>
        </authorList>
    </citation>
    <scope>NUCLEOTIDE SEQUENCE</scope>
</reference>
<dbReference type="KEGG" id="ehx:EMIHUDRAFT_217922"/>
<evidence type="ECO:0008006" key="6">
    <source>
        <dbReference type="Google" id="ProtNLM"/>
    </source>
</evidence>
<dbReference type="AlphaFoldDB" id="A0A0D3I9J1"/>
<dbReference type="GeneID" id="17254119"/>
<dbReference type="EnsemblProtists" id="EOD07926">
    <property type="protein sequence ID" value="EOD07926"/>
    <property type="gene ID" value="EMIHUDRAFT_217922"/>
</dbReference>
<dbReference type="Gene3D" id="1.25.40.20">
    <property type="entry name" value="Ankyrin repeat-containing domain"/>
    <property type="match status" value="1"/>
</dbReference>
<evidence type="ECO:0000313" key="5">
    <source>
        <dbReference type="Proteomes" id="UP000013827"/>
    </source>
</evidence>
<dbReference type="RefSeq" id="XP_005760355.1">
    <property type="nucleotide sequence ID" value="XM_005760298.1"/>
</dbReference>
<dbReference type="PROSITE" id="PS50297">
    <property type="entry name" value="ANK_REP_REGION"/>
    <property type="match status" value="1"/>
</dbReference>
<dbReference type="GO" id="GO:0000976">
    <property type="term" value="F:transcription cis-regulatory region binding"/>
    <property type="evidence" value="ECO:0007669"/>
    <property type="project" value="TreeGrafter"/>
</dbReference>
<dbReference type="InterPro" id="IPR036770">
    <property type="entry name" value="Ankyrin_rpt-contain_sf"/>
</dbReference>
<sequence length="430" mass="45305">MAAHRIGARLAGASPEQLLAFIEEQAPLWSDAALRVAEEHAARLVEQPEWVLSEVLLSPDLAPHILAQLPTKEHAAGDEVQLTNLSKAHLNGARGVAVGYDAERGRISVRLVDGGPPLAVRPANLVKAAPLAAEEEGGATDDEAEHAAWLAALPQMTATQLGAELLEAARYGEEREVGELLAAKADVNHLDGNTALHRACANGHVAVVQQLAAAGAALLANESGNSPLHWAVQHASAPLVAAAFPGADVLARNAFGKSVSTEAFARNVRLRCRELSSIGGDDPSAVRLAAAGSLGLRAATTPAGQANIVLGSDLVYAREAVPQLLALLPALLPEGGGGAFYYVAPETDRLGEVEFLDGLVGLGWYRTEEAAPPRFMDNVLDGVANEDFRNLFPDETRGTIQLRSTGSNALSLRRDKTARILHASLHRWLD</sequence>
<dbReference type="GO" id="GO:0005634">
    <property type="term" value="C:nucleus"/>
    <property type="evidence" value="ECO:0007669"/>
    <property type="project" value="TreeGrafter"/>
</dbReference>
<keyword evidence="2 3" id="KW-0040">ANK repeat</keyword>
<dbReference type="PANTHER" id="PTHR24193">
    <property type="entry name" value="ANKYRIN REPEAT PROTEIN"/>
    <property type="match status" value="1"/>
</dbReference>
<proteinExistence type="predicted"/>
<keyword evidence="5" id="KW-1185">Reference proteome</keyword>
<dbReference type="GO" id="GO:0045944">
    <property type="term" value="P:positive regulation of transcription by RNA polymerase II"/>
    <property type="evidence" value="ECO:0007669"/>
    <property type="project" value="TreeGrafter"/>
</dbReference>
<evidence type="ECO:0000313" key="4">
    <source>
        <dbReference type="EnsemblProtists" id="EOD07926"/>
    </source>
</evidence>
<dbReference type="SUPFAM" id="SSF48403">
    <property type="entry name" value="Ankyrin repeat"/>
    <property type="match status" value="1"/>
</dbReference>
<evidence type="ECO:0000256" key="3">
    <source>
        <dbReference type="PROSITE-ProRule" id="PRU00023"/>
    </source>
</evidence>
<feature type="repeat" description="ANK" evidence="3">
    <location>
        <begin position="191"/>
        <end position="223"/>
    </location>
</feature>
<name>A0A0D3I9J1_EMIH1</name>
<dbReference type="InterPro" id="IPR050663">
    <property type="entry name" value="Ankyrin-SOCS_Box"/>
</dbReference>
<organism evidence="4 5">
    <name type="scientific">Emiliania huxleyi (strain CCMP1516)</name>
    <dbReference type="NCBI Taxonomy" id="280463"/>
    <lineage>
        <taxon>Eukaryota</taxon>
        <taxon>Haptista</taxon>
        <taxon>Haptophyta</taxon>
        <taxon>Prymnesiophyceae</taxon>
        <taxon>Isochrysidales</taxon>
        <taxon>Noelaerhabdaceae</taxon>
        <taxon>Emiliania</taxon>
    </lineage>
</organism>